<protein>
    <submittedName>
        <fullName evidence="2">Uncharacterized protein</fullName>
    </submittedName>
</protein>
<reference evidence="2" key="1">
    <citation type="submission" date="2016-10" db="EMBL/GenBank/DDBJ databases">
        <authorList>
            <person name="de Groot N.N."/>
        </authorList>
    </citation>
    <scope>NUCLEOTIDE SEQUENCE [LARGE SCALE GENOMIC DNA]</scope>
    <source>
        <strain evidence="2">DSM 17908</strain>
    </source>
</reference>
<dbReference type="AlphaFoldDB" id="A0A1I3VA83"/>
<dbReference type="EMBL" id="NITY01000020">
    <property type="protein sequence ID" value="PHM37574.1"/>
    <property type="molecule type" value="Genomic_DNA"/>
</dbReference>
<dbReference type="EMBL" id="FORG01000019">
    <property type="protein sequence ID" value="SFJ91117.1"/>
    <property type="molecule type" value="Genomic_DNA"/>
</dbReference>
<proteinExistence type="predicted"/>
<name>A0A1I3VA83_9GAMM</name>
<evidence type="ECO:0000313" key="4">
    <source>
        <dbReference type="Proteomes" id="UP000224607"/>
    </source>
</evidence>
<evidence type="ECO:0000313" key="1">
    <source>
        <dbReference type="EMBL" id="PHM37574.1"/>
    </source>
</evidence>
<reference evidence="1 4" key="3">
    <citation type="journal article" date="2017" name="Nat. Microbiol.">
        <title>Natural product diversity associated with the nematode symbionts Photorhabdus and Xenorhabdus.</title>
        <authorList>
            <person name="Tobias N.J."/>
            <person name="Wolff H."/>
            <person name="Djahanschiri B."/>
            <person name="Grundmann F."/>
            <person name="Kronenwerth M."/>
            <person name="Shi Y.M."/>
            <person name="Simonyi S."/>
            <person name="Grun P."/>
            <person name="Shapiro-Ilan D."/>
            <person name="Pidot S.J."/>
            <person name="Stinear T.P."/>
            <person name="Ebersberger I."/>
            <person name="Bode H.B."/>
        </authorList>
    </citation>
    <scope>NUCLEOTIDE SEQUENCE [LARGE SCALE GENOMIC DNA]</scope>
    <source>
        <strain evidence="1 4">DSM 17908</strain>
    </source>
</reference>
<dbReference type="Proteomes" id="UP000224607">
    <property type="component" value="Unassembled WGS sequence"/>
</dbReference>
<accession>A0A1I3VA83</accession>
<evidence type="ECO:0000313" key="3">
    <source>
        <dbReference type="Proteomes" id="UP000198919"/>
    </source>
</evidence>
<reference evidence="3" key="2">
    <citation type="submission" date="2016-10" db="EMBL/GenBank/DDBJ databases">
        <authorList>
            <person name="Varghese N."/>
            <person name="Submissions S."/>
        </authorList>
    </citation>
    <scope>NUCLEOTIDE SEQUENCE [LARGE SCALE GENOMIC DNA]</scope>
    <source>
        <strain evidence="3">DSM 17908</strain>
    </source>
</reference>
<organism evidence="2 3">
    <name type="scientific">Xenorhabdus mauleonii</name>
    <dbReference type="NCBI Taxonomy" id="351675"/>
    <lineage>
        <taxon>Bacteria</taxon>
        <taxon>Pseudomonadati</taxon>
        <taxon>Pseudomonadota</taxon>
        <taxon>Gammaproteobacteria</taxon>
        <taxon>Enterobacterales</taxon>
        <taxon>Morganellaceae</taxon>
        <taxon>Xenorhabdus</taxon>
    </lineage>
</organism>
<keyword evidence="4" id="KW-1185">Reference proteome</keyword>
<dbReference type="Proteomes" id="UP000198919">
    <property type="component" value="Unassembled WGS sequence"/>
</dbReference>
<gene>
    <name evidence="2" type="ORF">SAMN05421680_11980</name>
    <name evidence="1" type="ORF">Xmau_03790</name>
</gene>
<dbReference type="RefSeq" id="WP_139216978.1">
    <property type="nucleotide sequence ID" value="NZ_CAWNQB010000013.1"/>
</dbReference>
<sequence length="63" mass="7383">MSYKCPKCGEQVYFFIEQTIEYKRLVNVETGKLETETKTNIKKSGYLFDDSGVRCSNRDCDWS</sequence>
<evidence type="ECO:0000313" key="2">
    <source>
        <dbReference type="EMBL" id="SFJ91117.1"/>
    </source>
</evidence>